<dbReference type="EMBL" id="JFAX01000004">
    <property type="protein sequence ID" value="EXI68601.1"/>
    <property type="molecule type" value="Genomic_DNA"/>
</dbReference>
<dbReference type="GO" id="GO:0042254">
    <property type="term" value="P:ribosome biogenesis"/>
    <property type="evidence" value="ECO:0007669"/>
    <property type="project" value="UniProtKB-KW"/>
</dbReference>
<keyword evidence="7" id="KW-1185">Reference proteome</keyword>
<gene>
    <name evidence="6" type="ORF">AW08_00913</name>
</gene>
<dbReference type="InterPro" id="IPR039255">
    <property type="entry name" value="YceD_bac"/>
</dbReference>
<accession>A0A011N160</accession>
<evidence type="ECO:0000256" key="5">
    <source>
        <dbReference type="ARBA" id="ARBA00031841"/>
    </source>
</evidence>
<dbReference type="PANTHER" id="PTHR38099:SF1">
    <property type="entry name" value="LARGE RIBOSOMAL RNA SUBUNIT ACCUMULATION PROTEIN YCED"/>
    <property type="match status" value="1"/>
</dbReference>
<dbReference type="Proteomes" id="UP000020218">
    <property type="component" value="Unassembled WGS sequence"/>
</dbReference>
<dbReference type="PATRIC" id="fig|1454001.3.peg.1052"/>
<comment type="similarity">
    <text evidence="2">Belongs to the DUF177 domain family.</text>
</comment>
<reference evidence="6" key="1">
    <citation type="submission" date="2014-02" db="EMBL/GenBank/DDBJ databases">
        <title>Expanding our view of genomic diversity in Candidatus Accumulibacter clades.</title>
        <authorList>
            <person name="Skennerton C.T."/>
            <person name="Barr J.J."/>
            <person name="Slater F.R."/>
            <person name="Bond P.L."/>
            <person name="Tyson G.W."/>
        </authorList>
    </citation>
    <scope>NUCLEOTIDE SEQUENCE [LARGE SCALE GENOMIC DNA]</scope>
</reference>
<evidence type="ECO:0000313" key="6">
    <source>
        <dbReference type="EMBL" id="EXI68601.1"/>
    </source>
</evidence>
<dbReference type="AlphaFoldDB" id="A0A011N160"/>
<sequence>MSRPVVIDTQEFGREEGSLQGEVPVATLTRLHDLLTDTGGSLSFHIDGRRAAGGRSQLRLAVDGVLSLLCQRCLEAYEYPLHLRSLLEFIGSDEDLTQEELEDDAKDFLPHQKDLDVGVLIEDEILLALPTAPRHDECALPGSRAAPATMSPFAVLTGLQGKVD</sequence>
<keyword evidence="4" id="KW-0690">Ribosome biogenesis</keyword>
<comment type="function">
    <text evidence="1">Plays a role in synthesis, processing and/or stability of 23S rRNA.</text>
</comment>
<evidence type="ECO:0000256" key="3">
    <source>
        <dbReference type="ARBA" id="ARBA00015716"/>
    </source>
</evidence>
<name>A0A011N160_9PROT</name>
<comment type="caution">
    <text evidence="6">The sequence shown here is derived from an EMBL/GenBank/DDBJ whole genome shotgun (WGS) entry which is preliminary data.</text>
</comment>
<evidence type="ECO:0000256" key="4">
    <source>
        <dbReference type="ARBA" id="ARBA00022517"/>
    </source>
</evidence>
<evidence type="ECO:0000256" key="2">
    <source>
        <dbReference type="ARBA" id="ARBA00010740"/>
    </source>
</evidence>
<dbReference type="Pfam" id="PF02620">
    <property type="entry name" value="YceD"/>
    <property type="match status" value="1"/>
</dbReference>
<dbReference type="InterPro" id="IPR003772">
    <property type="entry name" value="YceD"/>
</dbReference>
<protein>
    <recommendedName>
        <fullName evidence="3">Large ribosomal RNA subunit accumulation protein YceD</fullName>
    </recommendedName>
    <alternativeName>
        <fullName evidence="5">23S rRNA accumulation protein YceD</fullName>
    </alternativeName>
</protein>
<evidence type="ECO:0000313" key="7">
    <source>
        <dbReference type="Proteomes" id="UP000020218"/>
    </source>
</evidence>
<organism evidence="6 7">
    <name type="scientific">Candidatus Accumulibacter adjunctus</name>
    <dbReference type="NCBI Taxonomy" id="1454001"/>
    <lineage>
        <taxon>Bacteria</taxon>
        <taxon>Pseudomonadati</taxon>
        <taxon>Pseudomonadota</taxon>
        <taxon>Betaproteobacteria</taxon>
        <taxon>Candidatus Accumulibacter</taxon>
    </lineage>
</organism>
<dbReference type="GO" id="GO:0005829">
    <property type="term" value="C:cytosol"/>
    <property type="evidence" value="ECO:0007669"/>
    <property type="project" value="TreeGrafter"/>
</dbReference>
<dbReference type="PANTHER" id="PTHR38099">
    <property type="entry name" value="LARGE RIBOSOMAL RNA SUBUNIT ACCUMULATION PROTEIN YCED"/>
    <property type="match status" value="1"/>
</dbReference>
<dbReference type="STRING" id="1454001.AW08_00913"/>
<evidence type="ECO:0000256" key="1">
    <source>
        <dbReference type="ARBA" id="ARBA00002868"/>
    </source>
</evidence>
<proteinExistence type="inferred from homology"/>